<dbReference type="GeneID" id="116215048"/>
<protein>
    <submittedName>
        <fullName evidence="4">Poly(A)-specific ribonuclease PARN-like</fullName>
    </submittedName>
</protein>
<evidence type="ECO:0000256" key="1">
    <source>
        <dbReference type="ARBA" id="ARBA00001968"/>
    </source>
</evidence>
<accession>A0A6P8EMN2</accession>
<evidence type="ECO:0000313" key="4">
    <source>
        <dbReference type="RefSeq" id="XP_031406471.1"/>
    </source>
</evidence>
<organism evidence="3 4">
    <name type="scientific">Punica granatum</name>
    <name type="common">Pomegranate</name>
    <dbReference type="NCBI Taxonomy" id="22663"/>
    <lineage>
        <taxon>Eukaryota</taxon>
        <taxon>Viridiplantae</taxon>
        <taxon>Streptophyta</taxon>
        <taxon>Embryophyta</taxon>
        <taxon>Tracheophyta</taxon>
        <taxon>Spermatophyta</taxon>
        <taxon>Magnoliopsida</taxon>
        <taxon>eudicotyledons</taxon>
        <taxon>Gunneridae</taxon>
        <taxon>Pentapetalae</taxon>
        <taxon>rosids</taxon>
        <taxon>malvids</taxon>
        <taxon>Myrtales</taxon>
        <taxon>Lythraceae</taxon>
        <taxon>Punica</taxon>
    </lineage>
</organism>
<dbReference type="Gene3D" id="3.30.420.10">
    <property type="entry name" value="Ribonuclease H-like superfamily/Ribonuclease H"/>
    <property type="match status" value="2"/>
</dbReference>
<sequence length="626" mass="69731">MKMAPLRQLLRRSRFFCTKASAGGRHRRNVKQVTRSNLSTSLEELRAHVSDCDFIALSLRRTGSASAAWQRVSAYDTAEMAYLKAKRAAERFQVLQFAVCPFSVRGSKVTANPFNFHLFPRDELKIGMPSYSFSCQTSFLESLVQEDFDFNACIYDGISYLSRAQEPAAKVRLGNPVHCSYIVKSPSSLSVADAVFVGRIKSRIKQWKDACKSSSTKTDDALIRSLRQLALGGEQYGSRPCMNIDVSTERQVQLILEILVEFFEELVPLIIPAKGGGTQAVRVVLTSSKEDKNLLERELQNLEDEQSRRVRGFREVIDLISASQKPTVSHNSLNDFTFIYNMFVAPLPSNVDEFICSLRSVFPHIFDVTHLMKEVVPIEKTPNVSASHSYLKNRFFAPIDMEVPCKGTENEGYNSHGHNVVSICHLFAKVCSILKLTPRTGSPDARHEDIALESYANIFGPSIVGPVGSFEESIRVWTSSTRAVSTEDIVFLWGFSKGLSARTLKAQLGGSPDVFLEDCFDVRLVDKSCAIVAFSQPGLSGKLLSLMSSEEISGRLREMVSEGLKGASYEVYKRICRQEGLWEGVELADAFDKALADSNPSSVAESESKRSEIYWCSDSIINLDDL</sequence>
<proteinExistence type="inferred from homology"/>
<reference evidence="3" key="1">
    <citation type="journal article" date="2020" name="Plant Biotechnol. J.">
        <title>The pomegranate (Punica granatum L.) draft genome dissects genetic divergence between soft- and hard-seeded cultivars.</title>
        <authorList>
            <person name="Luo X."/>
            <person name="Li H."/>
            <person name="Wu Z."/>
            <person name="Yao W."/>
            <person name="Zhao P."/>
            <person name="Cao D."/>
            <person name="Yu H."/>
            <person name="Li K."/>
            <person name="Poudel K."/>
            <person name="Zhao D."/>
            <person name="Zhang F."/>
            <person name="Xia X."/>
            <person name="Chen L."/>
            <person name="Wang Q."/>
            <person name="Jing D."/>
            <person name="Cao S."/>
        </authorList>
    </citation>
    <scope>NUCLEOTIDE SEQUENCE [LARGE SCALE GENOMIC DNA]</scope>
    <source>
        <strain evidence="3">cv. Tunisia</strain>
    </source>
</reference>
<dbReference type="Proteomes" id="UP000515151">
    <property type="component" value="Chromosome 7"/>
</dbReference>
<reference evidence="4" key="2">
    <citation type="submission" date="2025-08" db="UniProtKB">
        <authorList>
            <consortium name="RefSeq"/>
        </authorList>
    </citation>
    <scope>IDENTIFICATION</scope>
    <source>
        <tissue evidence="4">Leaf</tissue>
    </source>
</reference>
<dbReference type="AlphaFoldDB" id="A0A6P8EMN2"/>
<comment type="similarity">
    <text evidence="2">Belongs to the CAF1 family.</text>
</comment>
<dbReference type="InterPro" id="IPR051181">
    <property type="entry name" value="CAF1_poly(A)_ribonucleases"/>
</dbReference>
<dbReference type="InterPro" id="IPR012337">
    <property type="entry name" value="RNaseH-like_sf"/>
</dbReference>
<name>A0A6P8EMN2_PUNGR</name>
<dbReference type="InterPro" id="IPR036397">
    <property type="entry name" value="RNaseH_sf"/>
</dbReference>
<dbReference type="SUPFAM" id="SSF53098">
    <property type="entry name" value="Ribonuclease H-like"/>
    <property type="match status" value="1"/>
</dbReference>
<dbReference type="Pfam" id="PF04857">
    <property type="entry name" value="CAF1"/>
    <property type="match status" value="1"/>
</dbReference>
<dbReference type="PANTHER" id="PTHR15092:SF42">
    <property type="entry name" value="POLY(A)-SPECIFIC RIBONUCLEASE PARN-LIKE"/>
    <property type="match status" value="1"/>
</dbReference>
<keyword evidence="3" id="KW-1185">Reference proteome</keyword>
<dbReference type="OrthoDB" id="1432093at2759"/>
<dbReference type="RefSeq" id="XP_031406471.1">
    <property type="nucleotide sequence ID" value="XM_031550611.1"/>
</dbReference>
<evidence type="ECO:0000256" key="2">
    <source>
        <dbReference type="ARBA" id="ARBA00008372"/>
    </source>
</evidence>
<dbReference type="InterPro" id="IPR006941">
    <property type="entry name" value="RNase_CAF1"/>
</dbReference>
<dbReference type="PANTHER" id="PTHR15092">
    <property type="entry name" value="POLY A -SPECIFIC RIBONUCLEASE/TARGET OF EGR1, MEMBER 1"/>
    <property type="match status" value="1"/>
</dbReference>
<dbReference type="GO" id="GO:0003723">
    <property type="term" value="F:RNA binding"/>
    <property type="evidence" value="ECO:0007669"/>
    <property type="project" value="TreeGrafter"/>
</dbReference>
<evidence type="ECO:0000313" key="3">
    <source>
        <dbReference type="Proteomes" id="UP000515151"/>
    </source>
</evidence>
<gene>
    <name evidence="4" type="primary">LOC116215048</name>
</gene>
<comment type="cofactor">
    <cofactor evidence="1">
        <name>a divalent metal cation</name>
        <dbReference type="ChEBI" id="CHEBI:60240"/>
    </cofactor>
</comment>
<dbReference type="GO" id="GO:0000175">
    <property type="term" value="F:3'-5'-RNA exonuclease activity"/>
    <property type="evidence" value="ECO:0007669"/>
    <property type="project" value="TreeGrafter"/>
</dbReference>